<gene>
    <name evidence="2" type="ORF">PMIN01_12976</name>
</gene>
<sequence>MPAQPRRAQTRHPRSARPARSLTNHALTSPPSTCCPVAGRFQTPSRFPSGTPHTPKVPRTAVDVGWMVGALLRPHCTALRGAAAICTRPRRLPAAGMVLTGECGAD</sequence>
<keyword evidence="3" id="KW-1185">Reference proteome</keyword>
<protein>
    <submittedName>
        <fullName evidence="2">Uncharacterized protein</fullName>
    </submittedName>
</protein>
<dbReference type="AlphaFoldDB" id="A0A9P6G627"/>
<evidence type="ECO:0000313" key="2">
    <source>
        <dbReference type="EMBL" id="KAF9729286.1"/>
    </source>
</evidence>
<evidence type="ECO:0000256" key="1">
    <source>
        <dbReference type="SAM" id="MobiDB-lite"/>
    </source>
</evidence>
<dbReference type="Proteomes" id="UP000756921">
    <property type="component" value="Unassembled WGS sequence"/>
</dbReference>
<proteinExistence type="predicted"/>
<accession>A0A9P6G627</accession>
<name>A0A9P6G627_9PLEO</name>
<feature type="compositionally biased region" description="Basic residues" evidence="1">
    <location>
        <begin position="8"/>
        <end position="17"/>
    </location>
</feature>
<reference evidence="2" key="1">
    <citation type="journal article" date="2020" name="Mol. Plant Microbe Interact.">
        <title>Genome Sequence of the Biocontrol Agent Coniothyrium minitans strain Conio (IMI 134523).</title>
        <authorList>
            <person name="Patel D."/>
            <person name="Shittu T.A."/>
            <person name="Baroncelli R."/>
            <person name="Muthumeenakshi S."/>
            <person name="Osborne T.H."/>
            <person name="Janganan T.K."/>
            <person name="Sreenivasaprasad S."/>
        </authorList>
    </citation>
    <scope>NUCLEOTIDE SEQUENCE</scope>
    <source>
        <strain evidence="2">Conio</strain>
    </source>
</reference>
<feature type="compositionally biased region" description="Polar residues" evidence="1">
    <location>
        <begin position="42"/>
        <end position="52"/>
    </location>
</feature>
<feature type="region of interest" description="Disordered" evidence="1">
    <location>
        <begin position="1"/>
        <end position="56"/>
    </location>
</feature>
<evidence type="ECO:0000313" key="3">
    <source>
        <dbReference type="Proteomes" id="UP000756921"/>
    </source>
</evidence>
<dbReference type="EMBL" id="WJXW01000017">
    <property type="protein sequence ID" value="KAF9729286.1"/>
    <property type="molecule type" value="Genomic_DNA"/>
</dbReference>
<feature type="compositionally biased region" description="Polar residues" evidence="1">
    <location>
        <begin position="21"/>
        <end position="32"/>
    </location>
</feature>
<organism evidence="2 3">
    <name type="scientific">Paraphaeosphaeria minitans</name>
    <dbReference type="NCBI Taxonomy" id="565426"/>
    <lineage>
        <taxon>Eukaryota</taxon>
        <taxon>Fungi</taxon>
        <taxon>Dikarya</taxon>
        <taxon>Ascomycota</taxon>
        <taxon>Pezizomycotina</taxon>
        <taxon>Dothideomycetes</taxon>
        <taxon>Pleosporomycetidae</taxon>
        <taxon>Pleosporales</taxon>
        <taxon>Massarineae</taxon>
        <taxon>Didymosphaeriaceae</taxon>
        <taxon>Paraphaeosphaeria</taxon>
    </lineage>
</organism>
<comment type="caution">
    <text evidence="2">The sequence shown here is derived from an EMBL/GenBank/DDBJ whole genome shotgun (WGS) entry which is preliminary data.</text>
</comment>